<proteinExistence type="predicted"/>
<dbReference type="InterPro" id="IPR032474">
    <property type="entry name" value="Argonaute_N"/>
</dbReference>
<evidence type="ECO:0000313" key="5">
    <source>
        <dbReference type="Proteomes" id="UP000701801"/>
    </source>
</evidence>
<keyword evidence="5" id="KW-1185">Reference proteome</keyword>
<evidence type="ECO:0000313" key="4">
    <source>
        <dbReference type="EMBL" id="CAG8983839.1"/>
    </source>
</evidence>
<feature type="domain" description="Protein argonaute N-terminal" evidence="3">
    <location>
        <begin position="80"/>
        <end position="212"/>
    </location>
</feature>
<dbReference type="Gene3D" id="3.40.50.2300">
    <property type="match status" value="1"/>
</dbReference>
<reference evidence="4" key="1">
    <citation type="submission" date="2021-07" db="EMBL/GenBank/DDBJ databases">
        <authorList>
            <person name="Durling M."/>
        </authorList>
    </citation>
    <scope>NUCLEOTIDE SEQUENCE</scope>
</reference>
<protein>
    <submittedName>
        <fullName evidence="4">Uncharacterized protein</fullName>
    </submittedName>
</protein>
<dbReference type="Pfam" id="PF08699">
    <property type="entry name" value="ArgoL1"/>
    <property type="match status" value="1"/>
</dbReference>
<evidence type="ECO:0000256" key="1">
    <source>
        <dbReference type="SAM" id="MobiDB-lite"/>
    </source>
</evidence>
<dbReference type="InterPro" id="IPR014811">
    <property type="entry name" value="ArgoL1"/>
</dbReference>
<dbReference type="Proteomes" id="UP000701801">
    <property type="component" value="Unassembled WGS sequence"/>
</dbReference>
<organism evidence="4 5">
    <name type="scientific">Hymenoscyphus albidus</name>
    <dbReference type="NCBI Taxonomy" id="595503"/>
    <lineage>
        <taxon>Eukaryota</taxon>
        <taxon>Fungi</taxon>
        <taxon>Dikarya</taxon>
        <taxon>Ascomycota</taxon>
        <taxon>Pezizomycotina</taxon>
        <taxon>Leotiomycetes</taxon>
        <taxon>Helotiales</taxon>
        <taxon>Helotiaceae</taxon>
        <taxon>Hymenoscyphus</taxon>
    </lineage>
</organism>
<evidence type="ECO:0000259" key="3">
    <source>
        <dbReference type="Pfam" id="PF16486"/>
    </source>
</evidence>
<dbReference type="AlphaFoldDB" id="A0A9N9LZC6"/>
<sequence>MPPAVQHSLPQIAENQGSSAGEPSSTTESSQDVKANLSAAELAEQRKQSWIAAEKELPYKENLEKPTNDKGDVLGNFYAFEVKKNLKKPIFRYTIDVGESVKAGVERTWSRETKRYLIGQLLEENTPSHSNWACDYDSIIVSAGSLYTGWDHIKEPEILVPYNRGLKDMAINVTNSKIKFLGFIDIDRLNRHINQEERDDQIMESLHALNIIFCKKVNDKSFTGARSGNKFYPDDPELSPRFLSPSGFYVLRGGLSASVRPAFGSLFLNISTTTSAFLKDGELSSKNFQKNIRVTCNLTGSRQWNARELSDAGTRMSQITFRMKVVQDGQEKLIKRDVRYYLEHESTDGEKMVKVAEILPGQNKRRIAKVLEILGLDYRQPSGHLKTYFEAFGIDFVPKMARLTRKSLSAPKLDYGKINTDKVRGDEDKIAEPVNGAWAITNKRFFSPSKTKTLHVICFHDKSSKIVENIKSAENGLAEVMKAAGMMEHNEHTLDVKLATPETPIWVEESESAIQYRERCQNTLKVAIGALNNPPLKSS</sequence>
<gene>
    <name evidence="4" type="ORF">HYALB_00005477</name>
</gene>
<dbReference type="PANTHER" id="PTHR22891">
    <property type="entry name" value="EUKARYOTIC TRANSLATION INITIATION FACTOR 2C"/>
    <property type="match status" value="1"/>
</dbReference>
<dbReference type="EMBL" id="CAJVRM010000742">
    <property type="protein sequence ID" value="CAG8983839.1"/>
    <property type="molecule type" value="Genomic_DNA"/>
</dbReference>
<dbReference type="OrthoDB" id="10252740at2759"/>
<comment type="caution">
    <text evidence="4">The sequence shown here is derived from an EMBL/GenBank/DDBJ whole genome shotgun (WGS) entry which is preliminary data.</text>
</comment>
<evidence type="ECO:0000259" key="2">
    <source>
        <dbReference type="Pfam" id="PF08699"/>
    </source>
</evidence>
<feature type="region of interest" description="Disordered" evidence="1">
    <location>
        <begin position="1"/>
        <end position="39"/>
    </location>
</feature>
<feature type="compositionally biased region" description="Polar residues" evidence="1">
    <location>
        <begin position="13"/>
        <end position="33"/>
    </location>
</feature>
<dbReference type="Pfam" id="PF16486">
    <property type="entry name" value="ArgoN"/>
    <property type="match status" value="1"/>
</dbReference>
<feature type="domain" description="Argonaute linker 1" evidence="2">
    <location>
        <begin position="228"/>
        <end position="279"/>
    </location>
</feature>
<name>A0A9N9LZC6_9HELO</name>
<accession>A0A9N9LZC6</accession>